<reference evidence="2" key="1">
    <citation type="journal article" date="2020" name="Stud. Mycol.">
        <title>101 Dothideomycetes genomes: a test case for predicting lifestyles and emergence of pathogens.</title>
        <authorList>
            <person name="Haridas S."/>
            <person name="Albert R."/>
            <person name="Binder M."/>
            <person name="Bloem J."/>
            <person name="Labutti K."/>
            <person name="Salamov A."/>
            <person name="Andreopoulos B."/>
            <person name="Baker S."/>
            <person name="Barry K."/>
            <person name="Bills G."/>
            <person name="Bluhm B."/>
            <person name="Cannon C."/>
            <person name="Castanera R."/>
            <person name="Culley D."/>
            <person name="Daum C."/>
            <person name="Ezra D."/>
            <person name="Gonzalez J."/>
            <person name="Henrissat B."/>
            <person name="Kuo A."/>
            <person name="Liang C."/>
            <person name="Lipzen A."/>
            <person name="Lutzoni F."/>
            <person name="Magnuson J."/>
            <person name="Mondo S."/>
            <person name="Nolan M."/>
            <person name="Ohm R."/>
            <person name="Pangilinan J."/>
            <person name="Park H.-J."/>
            <person name="Ramirez L."/>
            <person name="Alfaro M."/>
            <person name="Sun H."/>
            <person name="Tritt A."/>
            <person name="Yoshinaga Y."/>
            <person name="Zwiers L.-H."/>
            <person name="Turgeon B."/>
            <person name="Goodwin S."/>
            <person name="Spatafora J."/>
            <person name="Crous P."/>
            <person name="Grigoriev I."/>
        </authorList>
    </citation>
    <scope>NUCLEOTIDE SEQUENCE</scope>
    <source>
        <strain evidence="2">CBS 122367</strain>
    </source>
</reference>
<feature type="signal peptide" evidence="1">
    <location>
        <begin position="1"/>
        <end position="18"/>
    </location>
</feature>
<evidence type="ECO:0008006" key="4">
    <source>
        <dbReference type="Google" id="ProtNLM"/>
    </source>
</evidence>
<dbReference type="EMBL" id="MU005592">
    <property type="protein sequence ID" value="KAF2681206.1"/>
    <property type="molecule type" value="Genomic_DNA"/>
</dbReference>
<gene>
    <name evidence="2" type="ORF">K458DRAFT_372073</name>
</gene>
<name>A0A6G1ISH8_9PLEO</name>
<protein>
    <recommendedName>
        <fullName evidence="4">Alpha/beta-hydrolase</fullName>
    </recommendedName>
</protein>
<sequence length="441" mass="46730">MAPATTWTPLLLAGLAAARTCSNLTIPVSISSRQGQFKDVPAESNLDTGAFAQAFTQQGRNYSATLLEGFQTVTGNYSISAKFCYPDYGTGSTIQLLSHGIGFDKTYWDLSYNNYNYSYVEVAVEQGYSTLAIDRFGIGNSSHADPINIVQAQAEIEALNAVTTGLRAGTIPGISSTFEKVVHVGHSFGSVQSYWFSALYPNNTDGLVLTGYSANGSFLPVTVAAWNLHSARLNQPLRFGNSSNVGISTAVGSSDSGDGLIRGVQSLLAGAGIELTDQEVWEEIATTEVGNLITGYNQTGLKPLNYPSGYLVPADLTATQYVFLNPGFFDVGLAVLSEQTKQPVTVGEILTIGNAPKTSSFTGPVLVFTGDKDQPFCGSDCMNTGTDAESIPAETVTQFPRASVFEAYLQPNTGHGLTTHYNATAGYEVIQSWLAANGLGA</sequence>
<evidence type="ECO:0000256" key="1">
    <source>
        <dbReference type="SAM" id="SignalP"/>
    </source>
</evidence>
<dbReference type="InterPro" id="IPR029058">
    <property type="entry name" value="AB_hydrolase_fold"/>
</dbReference>
<keyword evidence="1" id="KW-0732">Signal</keyword>
<evidence type="ECO:0000313" key="3">
    <source>
        <dbReference type="Proteomes" id="UP000799291"/>
    </source>
</evidence>
<accession>A0A6G1ISH8</accession>
<organism evidence="2 3">
    <name type="scientific">Lentithecium fluviatile CBS 122367</name>
    <dbReference type="NCBI Taxonomy" id="1168545"/>
    <lineage>
        <taxon>Eukaryota</taxon>
        <taxon>Fungi</taxon>
        <taxon>Dikarya</taxon>
        <taxon>Ascomycota</taxon>
        <taxon>Pezizomycotina</taxon>
        <taxon>Dothideomycetes</taxon>
        <taxon>Pleosporomycetidae</taxon>
        <taxon>Pleosporales</taxon>
        <taxon>Massarineae</taxon>
        <taxon>Lentitheciaceae</taxon>
        <taxon>Lentithecium</taxon>
    </lineage>
</organism>
<feature type="chain" id="PRO_5026282871" description="Alpha/beta-hydrolase" evidence="1">
    <location>
        <begin position="19"/>
        <end position="441"/>
    </location>
</feature>
<dbReference type="SUPFAM" id="SSF53474">
    <property type="entry name" value="alpha/beta-Hydrolases"/>
    <property type="match status" value="1"/>
</dbReference>
<dbReference type="Gene3D" id="3.40.50.1820">
    <property type="entry name" value="alpha/beta hydrolase"/>
    <property type="match status" value="1"/>
</dbReference>
<proteinExistence type="predicted"/>
<dbReference type="Proteomes" id="UP000799291">
    <property type="component" value="Unassembled WGS sequence"/>
</dbReference>
<dbReference type="AlphaFoldDB" id="A0A6G1ISH8"/>
<dbReference type="OrthoDB" id="190201at2759"/>
<keyword evidence="3" id="KW-1185">Reference proteome</keyword>
<evidence type="ECO:0000313" key="2">
    <source>
        <dbReference type="EMBL" id="KAF2681206.1"/>
    </source>
</evidence>